<keyword evidence="1" id="KW-0059">Arsenical resistance</keyword>
<dbReference type="Proteomes" id="UP000251577">
    <property type="component" value="Unassembled WGS sequence"/>
</dbReference>
<dbReference type="RefSeq" id="WP_113630420.1">
    <property type="nucleotide sequence ID" value="NZ_QHCV01000023.1"/>
</dbReference>
<reference evidence="3 4" key="1">
    <citation type="journal article" date="2018" name="Syst. Appl. Microbiol.">
        <title>Corynebacterium heidelbergense sp. nov., isolated from the preen glands of Egyptian geese (Alopochen aegyptiacus).</title>
        <authorList>
            <person name="Braun M.S."/>
            <person name="Wang E."/>
            <person name="Zimmermann S."/>
            <person name="Wink M."/>
        </authorList>
    </citation>
    <scope>NUCLEOTIDE SEQUENCE [LARGE SCALE GENOMIC DNA]</scope>
    <source>
        <strain evidence="3 4">647</strain>
    </source>
</reference>
<dbReference type="PANTHER" id="PTHR43428:SF1">
    <property type="entry name" value="ARSENATE REDUCTASE"/>
    <property type="match status" value="1"/>
</dbReference>
<dbReference type="InterPro" id="IPR036196">
    <property type="entry name" value="Ptyr_pPase_sf"/>
</dbReference>
<evidence type="ECO:0000313" key="4">
    <source>
        <dbReference type="Proteomes" id="UP000251577"/>
    </source>
</evidence>
<dbReference type="SMART" id="SM00226">
    <property type="entry name" value="LMWPc"/>
    <property type="match status" value="1"/>
</dbReference>
<evidence type="ECO:0000259" key="2">
    <source>
        <dbReference type="SMART" id="SM00226"/>
    </source>
</evidence>
<sequence length="222" mass="24576">MTGKDTDHTTTADNTAAHHALVFGNIRRDLHRRYGAQLDEGTIDNILDKTIAEQTATARITTFLPVIVEREAADNIERHIEQAGIHADPRQEILYVCEHNAGRSQLAASITHHLAHDDVVVRSVGLKTEEQIYPQVIEVLDEAGLPTDVLYQKQLVPRTVHRANVVVLLGVQDAPGVPADRYVRWDIPDPKGKTAEQVRAIRDDLESKIRALLQGMGATARA</sequence>
<comment type="caution">
    <text evidence="3">The sequence shown here is derived from an EMBL/GenBank/DDBJ whole genome shotgun (WGS) entry which is preliminary data.</text>
</comment>
<evidence type="ECO:0000256" key="1">
    <source>
        <dbReference type="ARBA" id="ARBA00022849"/>
    </source>
</evidence>
<organism evidence="3 4">
    <name type="scientific">Corynebacterium heidelbergense</name>
    <dbReference type="NCBI Taxonomy" id="2055947"/>
    <lineage>
        <taxon>Bacteria</taxon>
        <taxon>Bacillati</taxon>
        <taxon>Actinomycetota</taxon>
        <taxon>Actinomycetes</taxon>
        <taxon>Mycobacteriales</taxon>
        <taxon>Corynebacteriaceae</taxon>
        <taxon>Corynebacterium</taxon>
    </lineage>
</organism>
<accession>A0A364V6X2</accession>
<proteinExistence type="predicted"/>
<dbReference type="NCBIfam" id="NF046112">
    <property type="entry name" value="MSMEG_6209_Nter"/>
    <property type="match status" value="1"/>
</dbReference>
<dbReference type="Pfam" id="PF01451">
    <property type="entry name" value="LMWPc"/>
    <property type="match status" value="1"/>
</dbReference>
<keyword evidence="4" id="KW-1185">Reference proteome</keyword>
<gene>
    <name evidence="3" type="ORF">DLJ54_03355</name>
</gene>
<dbReference type="Gene3D" id="1.10.8.1060">
    <property type="entry name" value="Corynebacterium glutamicum thioredoxin-dependent arsenate reductase, N-terminal domain"/>
    <property type="match status" value="1"/>
</dbReference>
<dbReference type="InterPro" id="IPR023485">
    <property type="entry name" value="Ptyr_pPase"/>
</dbReference>
<protein>
    <submittedName>
        <fullName evidence="3">Protein tyrosine phosphatase</fullName>
    </submittedName>
</protein>
<dbReference type="EMBL" id="QHCV01000023">
    <property type="protein sequence ID" value="RAV32413.1"/>
    <property type="molecule type" value="Genomic_DNA"/>
</dbReference>
<dbReference type="PANTHER" id="PTHR43428">
    <property type="entry name" value="ARSENATE REDUCTASE"/>
    <property type="match status" value="1"/>
</dbReference>
<evidence type="ECO:0000313" key="3">
    <source>
        <dbReference type="EMBL" id="RAV32413.1"/>
    </source>
</evidence>
<dbReference type="SUPFAM" id="SSF52788">
    <property type="entry name" value="Phosphotyrosine protein phosphatases I"/>
    <property type="match status" value="1"/>
</dbReference>
<dbReference type="AlphaFoldDB" id="A0A364V6X2"/>
<feature type="domain" description="Phosphotyrosine protein phosphatase I" evidence="2">
    <location>
        <begin position="91"/>
        <end position="215"/>
    </location>
</feature>
<name>A0A364V6X2_9CORY</name>
<dbReference type="GO" id="GO:0046685">
    <property type="term" value="P:response to arsenic-containing substance"/>
    <property type="evidence" value="ECO:0007669"/>
    <property type="project" value="UniProtKB-KW"/>
</dbReference>
<dbReference type="Gene3D" id="3.40.50.2300">
    <property type="match status" value="1"/>
</dbReference>